<gene>
    <name evidence="2" type="ORF">IPOD504_LOCUS13042</name>
</gene>
<evidence type="ECO:0000313" key="2">
    <source>
        <dbReference type="EMBL" id="CAH2065114.1"/>
    </source>
</evidence>
<dbReference type="EMBL" id="OW152842">
    <property type="protein sequence ID" value="CAH2065114.1"/>
    <property type="molecule type" value="Genomic_DNA"/>
</dbReference>
<evidence type="ECO:0008006" key="4">
    <source>
        <dbReference type="Google" id="ProtNLM"/>
    </source>
</evidence>
<evidence type="ECO:0000256" key="1">
    <source>
        <dbReference type="SAM" id="MobiDB-lite"/>
    </source>
</evidence>
<keyword evidence="3" id="KW-1185">Reference proteome</keyword>
<accession>A0ABN8IRQ2</accession>
<dbReference type="Proteomes" id="UP000837857">
    <property type="component" value="Chromosome 30"/>
</dbReference>
<feature type="non-terminal residue" evidence="2">
    <location>
        <position position="474"/>
    </location>
</feature>
<reference evidence="2" key="1">
    <citation type="submission" date="2022-03" db="EMBL/GenBank/DDBJ databases">
        <authorList>
            <person name="Martin H S."/>
        </authorList>
    </citation>
    <scope>NUCLEOTIDE SEQUENCE</scope>
</reference>
<sequence>MLKDGDGDPQQRMIKSKGDSIPSMYVDSNLLARSIINSGHTKRGTTLELTSEAKGATTLDSSGGKVYEISGEFFEELEEGSEEEYVWFEMETDSEMDVYSDISDSTPLVALTIHEVHGGVIVNSEVFLTEQQWHTLVRTGEELYCAVCNDLCPLDGYTVHTSSKGHARNLEAHLPLDLYDLSIIRKIGGMYHCGVCNELFDGGELDEHLESKSHEEQMLTAMNKVSDIMYEGEQFDGQSPKGLLEFDLDGGDPEEDDFGGFYDDLTTCSRRMDYASRPINLALAAGLLPRLPSTKSGPVCCPQPPAHCSDSDGADEGATYASIAGSPSRAPKYIEVELGTRKAWVQPDTWHMLLAPRPNRFYCMVCRAEGHKRRKLDHCSEDRHLSNLMKCTVVKKYKRHLVRRIDHRLLHCAHCNNLQLVSDMDDHLEARHPIVKNKNMTEPHGNSAAVQDKATLSNGQKKIPKPQTATQPPG</sequence>
<proteinExistence type="predicted"/>
<protein>
    <recommendedName>
        <fullName evidence="4">C2H2-type domain-containing protein</fullName>
    </recommendedName>
</protein>
<evidence type="ECO:0000313" key="3">
    <source>
        <dbReference type="Proteomes" id="UP000837857"/>
    </source>
</evidence>
<feature type="region of interest" description="Disordered" evidence="1">
    <location>
        <begin position="436"/>
        <end position="474"/>
    </location>
</feature>
<name>A0ABN8IRQ2_9NEOP</name>
<organism evidence="2 3">
    <name type="scientific">Iphiclides podalirius</name>
    <name type="common">scarce swallowtail</name>
    <dbReference type="NCBI Taxonomy" id="110791"/>
    <lineage>
        <taxon>Eukaryota</taxon>
        <taxon>Metazoa</taxon>
        <taxon>Ecdysozoa</taxon>
        <taxon>Arthropoda</taxon>
        <taxon>Hexapoda</taxon>
        <taxon>Insecta</taxon>
        <taxon>Pterygota</taxon>
        <taxon>Neoptera</taxon>
        <taxon>Endopterygota</taxon>
        <taxon>Lepidoptera</taxon>
        <taxon>Glossata</taxon>
        <taxon>Ditrysia</taxon>
        <taxon>Papilionoidea</taxon>
        <taxon>Papilionidae</taxon>
        <taxon>Papilioninae</taxon>
        <taxon>Iphiclides</taxon>
    </lineage>
</organism>